<dbReference type="InterPro" id="IPR047111">
    <property type="entry name" value="YbaP-like"/>
</dbReference>
<feature type="signal peptide" evidence="1">
    <location>
        <begin position="1"/>
        <end position="20"/>
    </location>
</feature>
<evidence type="ECO:0000313" key="2">
    <source>
        <dbReference type="EMBL" id="GAA6195298.1"/>
    </source>
</evidence>
<organism evidence="2 3">
    <name type="scientific">Pseudophaeobacter arcticus</name>
    <dbReference type="NCBI Taxonomy" id="385492"/>
    <lineage>
        <taxon>Bacteria</taxon>
        <taxon>Pseudomonadati</taxon>
        <taxon>Pseudomonadota</taxon>
        <taxon>Alphaproteobacteria</taxon>
        <taxon>Rhodobacterales</taxon>
        <taxon>Paracoccaceae</taxon>
        <taxon>Pseudophaeobacter</taxon>
    </lineage>
</organism>
<dbReference type="InterPro" id="IPR002816">
    <property type="entry name" value="TraB/PrgY/GumN_fam"/>
</dbReference>
<dbReference type="PANTHER" id="PTHR40590">
    <property type="entry name" value="CYTOPLASMIC PROTEIN-RELATED"/>
    <property type="match status" value="1"/>
</dbReference>
<name>A0ABQ0AHF7_9RHOB</name>
<feature type="chain" id="PRO_5046224347" evidence="1">
    <location>
        <begin position="21"/>
        <end position="329"/>
    </location>
</feature>
<comment type="caution">
    <text evidence="2">The sequence shown here is derived from an EMBL/GenBank/DDBJ whole genome shotgun (WGS) entry which is preliminary data.</text>
</comment>
<accession>A0ABQ0AHF7</accession>
<sequence length="329" mass="36889">MIRIFAFLFAALLAVQSAHAACRGADFRDHLPPSETAWLARQMAATPYSTGNHWVARKDGQSLHVIGTMHSGDSRMARVMRRLRPIIAQADAVYFEVTRAEMKLVKDQMKIRPEAFLLPPGRRLQQLMSPKSWEQFELFAAMSNADMETIQRMQPWALSLFLIPGGCRPFGFGLKRGLDDRIERFAARKGIPVGGLETAGTGFSALARLSLRDQVRMLENEVAFLLSDAPENATAVEAYFDESVWQAFLLEPHIASQYIGVSAKELTRLDRAFYGNMLGWRNKLWIKTIQQIKGEQVVIAVGAAHLPGKEGILNLLKQRGYSLERAAFN</sequence>
<dbReference type="Proteomes" id="UP001441944">
    <property type="component" value="Unassembled WGS sequence"/>
</dbReference>
<proteinExistence type="predicted"/>
<keyword evidence="3" id="KW-1185">Reference proteome</keyword>
<dbReference type="CDD" id="cd14789">
    <property type="entry name" value="Tiki"/>
    <property type="match status" value="1"/>
</dbReference>
<evidence type="ECO:0000313" key="3">
    <source>
        <dbReference type="Proteomes" id="UP001441944"/>
    </source>
</evidence>
<keyword evidence="1" id="KW-0732">Signal</keyword>
<reference evidence="2 3" key="1">
    <citation type="submission" date="2024-04" db="EMBL/GenBank/DDBJ databases">
        <title>Draft genome sequence of Pseudophaeobacter arcticus NBRC 116598.</title>
        <authorList>
            <person name="Miyakawa T."/>
            <person name="Kusuya Y."/>
            <person name="Miura T."/>
        </authorList>
    </citation>
    <scope>NUCLEOTIDE SEQUENCE [LARGE SCALE GENOMIC DNA]</scope>
    <source>
        <strain evidence="2 3">SU-CL00105</strain>
    </source>
</reference>
<dbReference type="RefSeq" id="WP_353397183.1">
    <property type="nucleotide sequence ID" value="NZ_BAABWU010000002.1"/>
</dbReference>
<dbReference type="Pfam" id="PF01963">
    <property type="entry name" value="TraB_PrgY_gumN"/>
    <property type="match status" value="1"/>
</dbReference>
<protein>
    <submittedName>
        <fullName evidence="2">TraB/GumN family protein</fullName>
    </submittedName>
</protein>
<gene>
    <name evidence="2" type="ORF">NBRC116598_07420</name>
</gene>
<dbReference type="PANTHER" id="PTHR40590:SF1">
    <property type="entry name" value="CYTOPLASMIC PROTEIN"/>
    <property type="match status" value="1"/>
</dbReference>
<dbReference type="EMBL" id="BAABWU010000002">
    <property type="protein sequence ID" value="GAA6195298.1"/>
    <property type="molecule type" value="Genomic_DNA"/>
</dbReference>
<evidence type="ECO:0000256" key="1">
    <source>
        <dbReference type="SAM" id="SignalP"/>
    </source>
</evidence>